<reference evidence="1 2" key="1">
    <citation type="submission" date="2024-02" db="EMBL/GenBank/DDBJ databases">
        <authorList>
            <person name="Daric V."/>
            <person name="Darras S."/>
        </authorList>
    </citation>
    <scope>NUCLEOTIDE SEQUENCE [LARGE SCALE GENOMIC DNA]</scope>
</reference>
<keyword evidence="2" id="KW-1185">Reference proteome</keyword>
<name>A0ABP0FC12_CLALP</name>
<dbReference type="EMBL" id="CAWYQH010000046">
    <property type="protein sequence ID" value="CAK8677243.1"/>
    <property type="molecule type" value="Genomic_DNA"/>
</dbReference>
<protein>
    <submittedName>
        <fullName evidence="1">Uncharacterized protein</fullName>
    </submittedName>
</protein>
<dbReference type="Proteomes" id="UP001642483">
    <property type="component" value="Unassembled WGS sequence"/>
</dbReference>
<organism evidence="1 2">
    <name type="scientific">Clavelina lepadiformis</name>
    <name type="common">Light-bulb sea squirt</name>
    <name type="synonym">Ascidia lepadiformis</name>
    <dbReference type="NCBI Taxonomy" id="159417"/>
    <lineage>
        <taxon>Eukaryota</taxon>
        <taxon>Metazoa</taxon>
        <taxon>Chordata</taxon>
        <taxon>Tunicata</taxon>
        <taxon>Ascidiacea</taxon>
        <taxon>Aplousobranchia</taxon>
        <taxon>Clavelinidae</taxon>
        <taxon>Clavelina</taxon>
    </lineage>
</organism>
<evidence type="ECO:0000313" key="1">
    <source>
        <dbReference type="EMBL" id="CAK8677243.1"/>
    </source>
</evidence>
<gene>
    <name evidence="1" type="ORF">CVLEPA_LOCUS6643</name>
</gene>
<evidence type="ECO:0000313" key="2">
    <source>
        <dbReference type="Proteomes" id="UP001642483"/>
    </source>
</evidence>
<accession>A0ABP0FC12</accession>
<sequence length="175" mass="19845">MNFFRLEIKSLGVSIHKRVACPIPALCSLVKSSAIYLDVQHAQFEFVHKDVRFVENYIPGKTVSFISDGNFYVYDSYTLTIRHNYPPSITPSLVNVEAPMFTHDFYSLINLFPGNIDGHDDLSGILEAISQTRLIRVKLYTFLGGTPQANTQADLSYIQNTVSKTFKNTFFSNDF</sequence>
<comment type="caution">
    <text evidence="1">The sequence shown here is derived from an EMBL/GenBank/DDBJ whole genome shotgun (WGS) entry which is preliminary data.</text>
</comment>
<proteinExistence type="predicted"/>